<dbReference type="AlphaFoldDB" id="A0A6H5GID4"/>
<feature type="compositionally biased region" description="Polar residues" evidence="1">
    <location>
        <begin position="530"/>
        <end position="540"/>
    </location>
</feature>
<evidence type="ECO:0000313" key="4">
    <source>
        <dbReference type="Proteomes" id="UP000479000"/>
    </source>
</evidence>
<feature type="compositionally biased region" description="Pro residues" evidence="1">
    <location>
        <begin position="182"/>
        <end position="198"/>
    </location>
</feature>
<feature type="compositionally biased region" description="Low complexity" evidence="1">
    <location>
        <begin position="218"/>
        <end position="248"/>
    </location>
</feature>
<dbReference type="Gene3D" id="3.30.710.10">
    <property type="entry name" value="Potassium Channel Kv1.1, Chain A"/>
    <property type="match status" value="1"/>
</dbReference>
<feature type="compositionally biased region" description="Pro residues" evidence="1">
    <location>
        <begin position="95"/>
        <end position="124"/>
    </location>
</feature>
<dbReference type="CDD" id="cd18186">
    <property type="entry name" value="BTB_POZ_ZBTB_KLHL-like"/>
    <property type="match status" value="1"/>
</dbReference>
<feature type="compositionally biased region" description="Polar residues" evidence="1">
    <location>
        <begin position="200"/>
        <end position="213"/>
    </location>
</feature>
<dbReference type="InterPro" id="IPR011333">
    <property type="entry name" value="SKP1/BTB/POZ_sf"/>
</dbReference>
<dbReference type="SUPFAM" id="SSF54695">
    <property type="entry name" value="POZ domain"/>
    <property type="match status" value="1"/>
</dbReference>
<sequence length="578" mass="61945">MAGGRYEAALDLLAKQQQQQSHENMNGGGNIGTKLSRRASLDRELNIQRWGSPALDSGAGSSRSDSPRGQMPADHNTGQGLVGRQYSPANGAASEPPPPPPPRSSSTPPPPPLPHGYPPPPPPATSMQQLLKRMSPAPVSSVPPSARGTSPVARQPMVVQNNPQVQQQLTQQMQALSLYPSAEPPPPYPLGAPPPPPSYTASIQSRQSPTMQQDYRKSPSSGIYSGASAGSPSPVTVSGGSTTPTSVARPTPLQAWGARQAKTQPLVIMQSVKSTQVQKPILQTAIAPTSPPPPPSYASSIQQKQLLNLNPLERELPAASSALYCGDHDSLKLDLTLRESSCSVPAHGSFQDFHKNRQFADGEVILNNQVFKVHKALFSAACGVFEEKFSSNSRIDIAGIEYNAFHSLSDFIYDSSAIQQSSGVDVLTAAYHFGLEDELMDRLRNILIRQFNFENVMPILRLAHNKRDKFLIENAFEFIFLHFSSMQQHVQQDRPGPATAVPAAANGNAKAMTPPAVPTTEPPSYASTMQALAAQRQAQHTTDDATVVVDSSATPKPSSAVHHPLQVGSSCTFPIILF</sequence>
<dbReference type="SMART" id="SM00225">
    <property type="entry name" value="BTB"/>
    <property type="match status" value="1"/>
</dbReference>
<feature type="domain" description="BTB" evidence="2">
    <location>
        <begin position="360"/>
        <end position="421"/>
    </location>
</feature>
<dbReference type="EMBL" id="CADCXU010013527">
    <property type="protein sequence ID" value="CAB0003565.1"/>
    <property type="molecule type" value="Genomic_DNA"/>
</dbReference>
<feature type="region of interest" description="Disordered" evidence="1">
    <location>
        <begin position="1"/>
        <end position="250"/>
    </location>
</feature>
<reference evidence="3 4" key="1">
    <citation type="submission" date="2020-02" db="EMBL/GenBank/DDBJ databases">
        <authorList>
            <person name="Ferguson B K."/>
        </authorList>
    </citation>
    <scope>NUCLEOTIDE SEQUENCE [LARGE SCALE GENOMIC DNA]</scope>
</reference>
<organism evidence="3 4">
    <name type="scientific">Nesidiocoris tenuis</name>
    <dbReference type="NCBI Taxonomy" id="355587"/>
    <lineage>
        <taxon>Eukaryota</taxon>
        <taxon>Metazoa</taxon>
        <taxon>Ecdysozoa</taxon>
        <taxon>Arthropoda</taxon>
        <taxon>Hexapoda</taxon>
        <taxon>Insecta</taxon>
        <taxon>Pterygota</taxon>
        <taxon>Neoptera</taxon>
        <taxon>Paraneoptera</taxon>
        <taxon>Hemiptera</taxon>
        <taxon>Heteroptera</taxon>
        <taxon>Panheteroptera</taxon>
        <taxon>Cimicomorpha</taxon>
        <taxon>Miridae</taxon>
        <taxon>Dicyphina</taxon>
        <taxon>Nesidiocoris</taxon>
    </lineage>
</organism>
<protein>
    <recommendedName>
        <fullName evidence="2">BTB domain-containing protein</fullName>
    </recommendedName>
</protein>
<name>A0A6H5GID4_9HEMI</name>
<feature type="compositionally biased region" description="Low complexity" evidence="1">
    <location>
        <begin position="155"/>
        <end position="181"/>
    </location>
</feature>
<gene>
    <name evidence="3" type="ORF">NTEN_LOCUS9084</name>
</gene>
<dbReference type="OrthoDB" id="3638488at2759"/>
<dbReference type="PANTHER" id="PTHR24413">
    <property type="entry name" value="SPECKLE-TYPE POZ PROTEIN"/>
    <property type="match status" value="1"/>
</dbReference>
<dbReference type="Proteomes" id="UP000479000">
    <property type="component" value="Unassembled WGS sequence"/>
</dbReference>
<feature type="region of interest" description="Disordered" evidence="1">
    <location>
        <begin position="530"/>
        <end position="563"/>
    </location>
</feature>
<feature type="compositionally biased region" description="Low complexity" evidence="1">
    <location>
        <begin position="135"/>
        <end position="146"/>
    </location>
</feature>
<dbReference type="InterPro" id="IPR000210">
    <property type="entry name" value="BTB/POZ_dom"/>
</dbReference>
<keyword evidence="4" id="KW-1185">Reference proteome</keyword>
<evidence type="ECO:0000259" key="2">
    <source>
        <dbReference type="PROSITE" id="PS50097"/>
    </source>
</evidence>
<dbReference type="Pfam" id="PF00651">
    <property type="entry name" value="BTB"/>
    <property type="match status" value="1"/>
</dbReference>
<dbReference type="PROSITE" id="PS50097">
    <property type="entry name" value="BTB"/>
    <property type="match status" value="1"/>
</dbReference>
<evidence type="ECO:0000256" key="1">
    <source>
        <dbReference type="SAM" id="MobiDB-lite"/>
    </source>
</evidence>
<evidence type="ECO:0000313" key="3">
    <source>
        <dbReference type="EMBL" id="CAB0003565.1"/>
    </source>
</evidence>
<accession>A0A6H5GID4</accession>
<proteinExistence type="predicted"/>